<accession>A0A1H9K4H6</accession>
<dbReference type="Proteomes" id="UP000198556">
    <property type="component" value="Unassembled WGS sequence"/>
</dbReference>
<dbReference type="GO" id="GO:0051302">
    <property type="term" value="P:regulation of cell division"/>
    <property type="evidence" value="ECO:0007669"/>
    <property type="project" value="TreeGrafter"/>
</dbReference>
<dbReference type="GO" id="GO:0070733">
    <property type="term" value="F:AMPylase activity"/>
    <property type="evidence" value="ECO:0007669"/>
    <property type="project" value="UniProtKB-EC"/>
</dbReference>
<evidence type="ECO:0000256" key="2">
    <source>
        <dbReference type="ARBA" id="ARBA00022695"/>
    </source>
</evidence>
<dbReference type="RefSeq" id="WP_089746409.1">
    <property type="nucleotide sequence ID" value="NZ_FOGF01000011.1"/>
</dbReference>
<protein>
    <recommendedName>
        <fullName evidence="5">protein adenylyltransferase</fullName>
        <ecNumber evidence="5">2.7.7.108</ecNumber>
    </recommendedName>
</protein>
<keyword evidence="10" id="KW-1185">Reference proteome</keyword>
<dbReference type="SUPFAM" id="SSF140931">
    <property type="entry name" value="Fic-like"/>
    <property type="match status" value="1"/>
</dbReference>
<dbReference type="EC" id="2.7.7.108" evidence="5"/>
<dbReference type="STRING" id="137733.SAMN05421767_11158"/>
<reference evidence="9 10" key="1">
    <citation type="submission" date="2016-10" db="EMBL/GenBank/DDBJ databases">
        <authorList>
            <person name="de Groot N.N."/>
        </authorList>
    </citation>
    <scope>NUCLEOTIDE SEQUENCE [LARGE SCALE GENOMIC DNA]</scope>
    <source>
        <strain evidence="9 10">DSM 15827</strain>
    </source>
</reference>
<evidence type="ECO:0000256" key="7">
    <source>
        <dbReference type="ARBA" id="ARBA00048696"/>
    </source>
</evidence>
<dbReference type="GO" id="GO:0005524">
    <property type="term" value="F:ATP binding"/>
    <property type="evidence" value="ECO:0007669"/>
    <property type="project" value="UniProtKB-KW"/>
</dbReference>
<sequence length="201" mass="23313">MIPKNKLNLTNPIELAQQEEKLTKKRAVALWGDPQLATYAAGSVQRLTAIHHYLFQDIYDFAGELRTINIVKGHFRFAPVIYLSQALQAIEQMPQATFDEIVEKYVEMNVAHPFREGNGRSMCIWLDDILKQELGYIINWTKIDKTDYLLAMERSPIKDLELKHLLKEALTDEMNNRELYLKGIDSSYDYEGLNQYKASEL</sequence>
<keyword evidence="4" id="KW-0067">ATP-binding</keyword>
<comment type="catalytic activity">
    <reaction evidence="7">
        <text>L-tyrosyl-[protein] + ATP = O-(5'-adenylyl)-L-tyrosyl-[protein] + diphosphate</text>
        <dbReference type="Rhea" id="RHEA:54288"/>
        <dbReference type="Rhea" id="RHEA-COMP:10136"/>
        <dbReference type="Rhea" id="RHEA-COMP:13846"/>
        <dbReference type="ChEBI" id="CHEBI:30616"/>
        <dbReference type="ChEBI" id="CHEBI:33019"/>
        <dbReference type="ChEBI" id="CHEBI:46858"/>
        <dbReference type="ChEBI" id="CHEBI:83624"/>
        <dbReference type="EC" id="2.7.7.108"/>
    </reaction>
</comment>
<keyword evidence="3" id="KW-0547">Nucleotide-binding</keyword>
<proteinExistence type="predicted"/>
<evidence type="ECO:0000256" key="4">
    <source>
        <dbReference type="ARBA" id="ARBA00022840"/>
    </source>
</evidence>
<organism evidence="9 10">
    <name type="scientific">Granulicatella balaenopterae</name>
    <dbReference type="NCBI Taxonomy" id="137733"/>
    <lineage>
        <taxon>Bacteria</taxon>
        <taxon>Bacillati</taxon>
        <taxon>Bacillota</taxon>
        <taxon>Bacilli</taxon>
        <taxon>Lactobacillales</taxon>
        <taxon>Carnobacteriaceae</taxon>
        <taxon>Granulicatella</taxon>
    </lineage>
</organism>
<dbReference type="PANTHER" id="PTHR39560:SF1">
    <property type="entry name" value="PROTEIN ADENYLYLTRANSFERASE FIC-RELATED"/>
    <property type="match status" value="1"/>
</dbReference>
<dbReference type="PANTHER" id="PTHR39560">
    <property type="entry name" value="PROTEIN ADENYLYLTRANSFERASE FIC-RELATED"/>
    <property type="match status" value="1"/>
</dbReference>
<dbReference type="OrthoDB" id="9813719at2"/>
<dbReference type="NCBIfam" id="NF046029">
    <property type="entry name" value="ProtAdlyltaseNmFic"/>
    <property type="match status" value="1"/>
</dbReference>
<evidence type="ECO:0000313" key="10">
    <source>
        <dbReference type="Proteomes" id="UP000198556"/>
    </source>
</evidence>
<evidence type="ECO:0000313" key="9">
    <source>
        <dbReference type="EMBL" id="SEQ93735.1"/>
    </source>
</evidence>
<keyword evidence="2" id="KW-0548">Nucleotidyltransferase</keyword>
<dbReference type="AlphaFoldDB" id="A0A1H9K4H6"/>
<keyword evidence="1" id="KW-0808">Transferase</keyword>
<feature type="domain" description="Fido" evidence="8">
    <location>
        <begin position="42"/>
        <end position="168"/>
    </location>
</feature>
<dbReference type="Gene3D" id="1.10.3290.10">
    <property type="entry name" value="Fido-like domain"/>
    <property type="match status" value="1"/>
</dbReference>
<dbReference type="InterPro" id="IPR003812">
    <property type="entry name" value="Fido"/>
</dbReference>
<comment type="catalytic activity">
    <reaction evidence="6">
        <text>L-threonyl-[protein] + ATP = 3-O-(5'-adenylyl)-L-threonyl-[protein] + diphosphate</text>
        <dbReference type="Rhea" id="RHEA:54292"/>
        <dbReference type="Rhea" id="RHEA-COMP:11060"/>
        <dbReference type="Rhea" id="RHEA-COMP:13847"/>
        <dbReference type="ChEBI" id="CHEBI:30013"/>
        <dbReference type="ChEBI" id="CHEBI:30616"/>
        <dbReference type="ChEBI" id="CHEBI:33019"/>
        <dbReference type="ChEBI" id="CHEBI:138113"/>
        <dbReference type="EC" id="2.7.7.108"/>
    </reaction>
</comment>
<name>A0A1H9K4H6_9LACT</name>
<evidence type="ECO:0000259" key="8">
    <source>
        <dbReference type="PROSITE" id="PS51459"/>
    </source>
</evidence>
<dbReference type="InterPro" id="IPR036597">
    <property type="entry name" value="Fido-like_dom_sf"/>
</dbReference>
<dbReference type="PROSITE" id="PS51459">
    <property type="entry name" value="FIDO"/>
    <property type="match status" value="1"/>
</dbReference>
<evidence type="ECO:0000256" key="3">
    <source>
        <dbReference type="ARBA" id="ARBA00022741"/>
    </source>
</evidence>
<evidence type="ECO:0000256" key="5">
    <source>
        <dbReference type="ARBA" id="ARBA00034531"/>
    </source>
</evidence>
<dbReference type="Pfam" id="PF02661">
    <property type="entry name" value="Fic"/>
    <property type="match status" value="1"/>
</dbReference>
<gene>
    <name evidence="9" type="ORF">SAMN05421767_11158</name>
</gene>
<evidence type="ECO:0000256" key="1">
    <source>
        <dbReference type="ARBA" id="ARBA00022679"/>
    </source>
</evidence>
<dbReference type="EMBL" id="FOGF01000011">
    <property type="protein sequence ID" value="SEQ93735.1"/>
    <property type="molecule type" value="Genomic_DNA"/>
</dbReference>
<evidence type="ECO:0000256" key="6">
    <source>
        <dbReference type="ARBA" id="ARBA00047939"/>
    </source>
</evidence>